<dbReference type="GO" id="GO:0000785">
    <property type="term" value="C:chromatin"/>
    <property type="evidence" value="ECO:0007669"/>
    <property type="project" value="TreeGrafter"/>
</dbReference>
<keyword evidence="5" id="KW-0131">Cell cycle</keyword>
<dbReference type="WBParaSite" id="SMUV_0001078001-mRNA-1">
    <property type="protein sequence ID" value="SMUV_0001078001-mRNA-1"/>
    <property type="gene ID" value="SMUV_0001078001"/>
</dbReference>
<name>A0A0N5B0H8_9BILA</name>
<evidence type="ECO:0000256" key="4">
    <source>
        <dbReference type="ARBA" id="ARBA00023242"/>
    </source>
</evidence>
<dbReference type="GO" id="GO:0006281">
    <property type="term" value="P:DNA repair"/>
    <property type="evidence" value="ECO:0007669"/>
    <property type="project" value="TreeGrafter"/>
</dbReference>
<keyword evidence="4" id="KW-0539">Nucleus</keyword>
<dbReference type="Pfam" id="PF20168">
    <property type="entry name" value="PDS5"/>
    <property type="match status" value="1"/>
</dbReference>
<dbReference type="Proteomes" id="UP000046393">
    <property type="component" value="Unplaced"/>
</dbReference>
<dbReference type="SUPFAM" id="SSF48371">
    <property type="entry name" value="ARM repeat"/>
    <property type="match status" value="1"/>
</dbReference>
<reference evidence="8" key="1">
    <citation type="submission" date="2017-02" db="UniProtKB">
        <authorList>
            <consortium name="WormBaseParasite"/>
        </authorList>
    </citation>
    <scope>IDENTIFICATION</scope>
</reference>
<keyword evidence="3" id="KW-0498">Mitosis</keyword>
<keyword evidence="2" id="KW-0132">Cell division</keyword>
<dbReference type="AlphaFoldDB" id="A0A0N5B0H8"/>
<dbReference type="GO" id="GO:0005634">
    <property type="term" value="C:nucleus"/>
    <property type="evidence" value="ECO:0007669"/>
    <property type="project" value="UniProtKB-SubCell"/>
</dbReference>
<accession>A0A0N5B0H8</accession>
<evidence type="ECO:0000256" key="5">
    <source>
        <dbReference type="ARBA" id="ARBA00023306"/>
    </source>
</evidence>
<feature type="region of interest" description="Disordered" evidence="6">
    <location>
        <begin position="1184"/>
        <end position="1248"/>
    </location>
</feature>
<evidence type="ECO:0000256" key="6">
    <source>
        <dbReference type="SAM" id="MobiDB-lite"/>
    </source>
</evidence>
<keyword evidence="7" id="KW-1185">Reference proteome</keyword>
<evidence type="ECO:0000256" key="1">
    <source>
        <dbReference type="ARBA" id="ARBA00004123"/>
    </source>
</evidence>
<dbReference type="GO" id="GO:0051301">
    <property type="term" value="P:cell division"/>
    <property type="evidence" value="ECO:0007669"/>
    <property type="project" value="UniProtKB-KW"/>
</dbReference>
<dbReference type="GO" id="GO:0007064">
    <property type="term" value="P:mitotic sister chromatid cohesion"/>
    <property type="evidence" value="ECO:0007669"/>
    <property type="project" value="InterPro"/>
</dbReference>
<evidence type="ECO:0000313" key="7">
    <source>
        <dbReference type="Proteomes" id="UP000046393"/>
    </source>
</evidence>
<protein>
    <submittedName>
        <fullName evidence="8">Condensin complex subunit 3</fullName>
    </submittedName>
</protein>
<evidence type="ECO:0000256" key="2">
    <source>
        <dbReference type="ARBA" id="ARBA00022618"/>
    </source>
</evidence>
<dbReference type="Gene3D" id="1.25.10.10">
    <property type="entry name" value="Leucine-rich Repeat Variant"/>
    <property type="match status" value="1"/>
</dbReference>
<evidence type="ECO:0000313" key="8">
    <source>
        <dbReference type="WBParaSite" id="SMUV_0001078001-mRNA-1"/>
    </source>
</evidence>
<dbReference type="PANTHER" id="PTHR12663:SF0">
    <property type="entry name" value="PRECOCIOUS DISSOCIATION OF SISTERS 5, ISOFORM A"/>
    <property type="match status" value="1"/>
</dbReference>
<proteinExistence type="predicted"/>
<feature type="compositionally biased region" description="Basic and acidic residues" evidence="6">
    <location>
        <begin position="1233"/>
        <end position="1248"/>
    </location>
</feature>
<dbReference type="InterPro" id="IPR011989">
    <property type="entry name" value="ARM-like"/>
</dbReference>
<comment type="subcellular location">
    <subcellularLocation>
        <location evidence="1">Nucleus</location>
    </subcellularLocation>
</comment>
<feature type="compositionally biased region" description="Polar residues" evidence="6">
    <location>
        <begin position="1196"/>
        <end position="1205"/>
    </location>
</feature>
<dbReference type="InterPro" id="IPR039776">
    <property type="entry name" value="Pds5"/>
</dbReference>
<organism evidence="7 8">
    <name type="scientific">Syphacia muris</name>
    <dbReference type="NCBI Taxonomy" id="451379"/>
    <lineage>
        <taxon>Eukaryota</taxon>
        <taxon>Metazoa</taxon>
        <taxon>Ecdysozoa</taxon>
        <taxon>Nematoda</taxon>
        <taxon>Chromadorea</taxon>
        <taxon>Rhabditida</taxon>
        <taxon>Spirurina</taxon>
        <taxon>Oxyuridomorpha</taxon>
        <taxon>Oxyuroidea</taxon>
        <taxon>Oxyuridae</taxon>
        <taxon>Syphacia</taxon>
    </lineage>
</organism>
<dbReference type="InterPro" id="IPR016024">
    <property type="entry name" value="ARM-type_fold"/>
</dbReference>
<evidence type="ECO:0000256" key="3">
    <source>
        <dbReference type="ARBA" id="ARBA00022776"/>
    </source>
</evidence>
<dbReference type="PANTHER" id="PTHR12663">
    <property type="entry name" value="ANDROGEN INDUCED INHIBITOR OF PROLIFERATION AS3 / PDS5-RELATED"/>
    <property type="match status" value="1"/>
</dbReference>
<sequence length="1248" mass="142760">MAKSKFPRGFEPITKKLRENQIIERLKNLYESTAKVLKNKTCESEKDVEENDCLKEDSVVYRHLLDHLISASLLENTNAEISILVACCIANTFGILSPDVPTNDNEKLKVCISNKWHEGILLFFVRQLNGLSRPTNDLYPRYLYLLECISAFNIFDLALELADDSSLILKELIKTSFNAVKENQGNDDRSVQSLIITQCSQLLQRIDQITNPVIDAIFYFLAPPQKFVNRESYRMAREFILKNQSTLEPYIQMFLNHVISESELPDCNLITERSILSIVFELYEFAPEIIYPILGSVVPKLKSEDVVIRKEIVKLLGLLFGSQRSRLAEHIPELWNAYMARFNDINEEVRLVCVSLSLNILIYHPELRGQVSGLLAARCHDINDGVRLESVTVIRKLALTKFEALNEDLLNCLAGRIRDKKAKVRHEAIRAAAAVHKFVYVGEQFTESEKASVGIIMKRILNFYYQPFLDDRLLIERLFVSDFVPFRIEVRKRMQILLDVFMKFDDVEIRSFGEIFSQQSRFRRFAREICKTLEEKGQSDASINSMIQVIAESKFVDIVASDKRMLKLLKYIFGHDYTTEKVENALIEVLQRLKDNKQIPEEVVSISVGFLERYSPLQFDSTAIEELLSLAASALEKEVSVDSDKSAKNIVKILKLLQIIADNYAHFLSTERIMLLFERIIKYKNDLIGPEYVIKTSVLKILSLVSYSDLLDDGSLRESCNRLIVHLNDRIRNGSPSTAKFAVRCIVKISDKESWKETLESVAKDSIANIDIANPRCATAIKALSSCCSYIPLFVKENFSDIVSKVLSEVVLKEFEECNGDNSFITAVPDKYDYYKIHYGNGVDDECLVRIFGMRLLCDFLMSLSREKIDGDYLKNLSNEVLKMFEKILLSHGELMSKSNSSDEFAGHLRLIAGSCIIKLASIPTFSPLVTADQLVLLGSLVHDDLRFVRRKICGKLAKHLNNIRLPVEYMGLFALIPLVKEDMDFYNSGTLLLEGCILRRKKFVAKEKAESIDISPYHKPEYAVAYGLYILANQDIFISASDASSLREMKECLWFLISAFHRRCDVNSLAQIMALLEHVKLLSDANAVELPEKIRLERNKKIWALADIGILMLSYRIPPFPTKNFTKLRLSKRFYIPGPSEKGHIYLPSEIIEEESKKTVKRKRNFSGSSTLKFTVVDKSKNMYGKERRNKTTSRKQIGSGNSEQKSEEFNNNDDEIEDVAVRKGSVRKPRKLDTLYEGMEHGFEEE</sequence>
<dbReference type="STRING" id="451379.A0A0N5B0H8"/>